<reference evidence="2 3" key="1">
    <citation type="submission" date="2024-09" db="EMBL/GenBank/DDBJ databases">
        <authorList>
            <person name="Sun Q."/>
            <person name="Mori K."/>
        </authorList>
    </citation>
    <scope>NUCLEOTIDE SEQUENCE [LARGE SCALE GENOMIC DNA]</scope>
    <source>
        <strain evidence="2 3">CCM 7415</strain>
    </source>
</reference>
<keyword evidence="3" id="KW-1185">Reference proteome</keyword>
<dbReference type="InterPro" id="IPR023210">
    <property type="entry name" value="NADP_OxRdtase_dom"/>
</dbReference>
<evidence type="ECO:0000259" key="1">
    <source>
        <dbReference type="Pfam" id="PF00248"/>
    </source>
</evidence>
<dbReference type="EMBL" id="JBHLVX010000005">
    <property type="protein sequence ID" value="MFC0266674.1"/>
    <property type="molecule type" value="Genomic_DNA"/>
</dbReference>
<organism evidence="2 3">
    <name type="scientific">Kushneria aurantia</name>
    <dbReference type="NCBI Taxonomy" id="504092"/>
    <lineage>
        <taxon>Bacteria</taxon>
        <taxon>Pseudomonadati</taxon>
        <taxon>Pseudomonadota</taxon>
        <taxon>Gammaproteobacteria</taxon>
        <taxon>Oceanospirillales</taxon>
        <taxon>Halomonadaceae</taxon>
        <taxon>Kushneria</taxon>
    </lineage>
</organism>
<dbReference type="Proteomes" id="UP001589814">
    <property type="component" value="Unassembled WGS sequence"/>
</dbReference>
<dbReference type="InterPro" id="IPR050523">
    <property type="entry name" value="AKR_Detox_Biosynth"/>
</dbReference>
<comment type="caution">
    <text evidence="2">The sequence shown here is derived from an EMBL/GenBank/DDBJ whole genome shotgun (WGS) entry which is preliminary data.</text>
</comment>
<dbReference type="PANTHER" id="PTHR43364:SF1">
    <property type="entry name" value="OXIDOREDUCTASE YDHF"/>
    <property type="match status" value="1"/>
</dbReference>
<sequence length="288" mass="31296">MSMVDAPFVIGLSRLHRYDALLSSAGLARWLSSRVDEGLHWFDHAPIDGGGEFTDLLGRAIGLDADLARNMRLVVRLGVIPALQDSSGMGTKHYDTSPEGLERSLTGVLKALGVERIDTLLLMRPDPLMDVAATGRALDAFIADGRVKRVGVANFLPAQWRHLQSAMQTPLACQQLPLSVAHNTVLFDGLWQSLQQDGMTGLACSPLWGGRIFENQLGQMLGDLARRHNVSPAGVALAWLTTLPGRPVPVVGTLREKRLRTLASDAGLTLSRPEWFALLEAARAFRVP</sequence>
<accession>A0ABV6FZ48</accession>
<gene>
    <name evidence="2" type="ORF">ACFFHW_01465</name>
</gene>
<dbReference type="RefSeq" id="WP_019951266.1">
    <property type="nucleotide sequence ID" value="NZ_JBHLVX010000005.1"/>
</dbReference>
<dbReference type="Gene3D" id="3.20.20.100">
    <property type="entry name" value="NADP-dependent oxidoreductase domain"/>
    <property type="match status" value="1"/>
</dbReference>
<dbReference type="PANTHER" id="PTHR43364">
    <property type="entry name" value="NADH-SPECIFIC METHYLGLYOXAL REDUCTASE-RELATED"/>
    <property type="match status" value="1"/>
</dbReference>
<proteinExistence type="predicted"/>
<evidence type="ECO:0000313" key="2">
    <source>
        <dbReference type="EMBL" id="MFC0266674.1"/>
    </source>
</evidence>
<dbReference type="InterPro" id="IPR036812">
    <property type="entry name" value="NAD(P)_OxRdtase_dom_sf"/>
</dbReference>
<protein>
    <submittedName>
        <fullName evidence="2">Aldo/keto reductase</fullName>
    </submittedName>
</protein>
<dbReference type="Pfam" id="PF00248">
    <property type="entry name" value="Aldo_ket_red"/>
    <property type="match status" value="1"/>
</dbReference>
<dbReference type="SUPFAM" id="SSF51430">
    <property type="entry name" value="NAD(P)-linked oxidoreductase"/>
    <property type="match status" value="1"/>
</dbReference>
<name>A0ABV6FZ48_9GAMM</name>
<feature type="domain" description="NADP-dependent oxidoreductase" evidence="1">
    <location>
        <begin position="20"/>
        <end position="266"/>
    </location>
</feature>
<evidence type="ECO:0000313" key="3">
    <source>
        <dbReference type="Proteomes" id="UP001589814"/>
    </source>
</evidence>